<dbReference type="AlphaFoldDB" id="A0A4Q9Q7H1"/>
<dbReference type="PROSITE" id="PS00131">
    <property type="entry name" value="CARBOXYPEPT_SER_SER"/>
    <property type="match status" value="1"/>
</dbReference>
<evidence type="ECO:0000256" key="6">
    <source>
        <dbReference type="ARBA" id="ARBA00023180"/>
    </source>
</evidence>
<gene>
    <name evidence="8" type="ORF">BD310DRAFT_918665</name>
</gene>
<keyword evidence="9" id="KW-1185">Reference proteome</keyword>
<keyword evidence="4 7" id="KW-0732">Signal</keyword>
<reference evidence="8 9" key="1">
    <citation type="submission" date="2019-01" db="EMBL/GenBank/DDBJ databases">
        <title>Draft genome sequences of three monokaryotic isolates of the white-rot basidiomycete fungus Dichomitus squalens.</title>
        <authorList>
            <consortium name="DOE Joint Genome Institute"/>
            <person name="Lopez S.C."/>
            <person name="Andreopoulos B."/>
            <person name="Pangilinan J."/>
            <person name="Lipzen A."/>
            <person name="Riley R."/>
            <person name="Ahrendt S."/>
            <person name="Ng V."/>
            <person name="Barry K."/>
            <person name="Daum C."/>
            <person name="Grigoriev I.V."/>
            <person name="Hilden K.S."/>
            <person name="Makela M.R."/>
            <person name="de Vries R.P."/>
        </authorList>
    </citation>
    <scope>NUCLEOTIDE SEQUENCE [LARGE SCALE GENOMIC DNA]</scope>
    <source>
        <strain evidence="8 9">CBS 464.89</strain>
    </source>
</reference>
<dbReference type="EMBL" id="ML145093">
    <property type="protein sequence ID" value="TBU62554.1"/>
    <property type="molecule type" value="Genomic_DNA"/>
</dbReference>
<evidence type="ECO:0000256" key="2">
    <source>
        <dbReference type="ARBA" id="ARBA00022645"/>
    </source>
</evidence>
<name>A0A4Q9Q7H1_9APHY</name>
<keyword evidence="5 7" id="KW-0378">Hydrolase</keyword>
<evidence type="ECO:0000256" key="3">
    <source>
        <dbReference type="ARBA" id="ARBA00022670"/>
    </source>
</evidence>
<proteinExistence type="inferred from homology"/>
<dbReference type="SUPFAM" id="SSF53474">
    <property type="entry name" value="alpha/beta-Hydrolases"/>
    <property type="match status" value="1"/>
</dbReference>
<evidence type="ECO:0000256" key="5">
    <source>
        <dbReference type="ARBA" id="ARBA00022801"/>
    </source>
</evidence>
<accession>A0A4Q9Q7H1</accession>
<organism evidence="8 9">
    <name type="scientific">Dichomitus squalens</name>
    <dbReference type="NCBI Taxonomy" id="114155"/>
    <lineage>
        <taxon>Eukaryota</taxon>
        <taxon>Fungi</taxon>
        <taxon>Dikarya</taxon>
        <taxon>Basidiomycota</taxon>
        <taxon>Agaricomycotina</taxon>
        <taxon>Agaricomycetes</taxon>
        <taxon>Polyporales</taxon>
        <taxon>Polyporaceae</taxon>
        <taxon>Dichomitus</taxon>
    </lineage>
</organism>
<dbReference type="PROSITE" id="PS00560">
    <property type="entry name" value="CARBOXYPEPT_SER_HIS"/>
    <property type="match status" value="1"/>
</dbReference>
<keyword evidence="6" id="KW-0325">Glycoprotein</keyword>
<evidence type="ECO:0000256" key="1">
    <source>
        <dbReference type="ARBA" id="ARBA00009431"/>
    </source>
</evidence>
<dbReference type="InterPro" id="IPR001563">
    <property type="entry name" value="Peptidase_S10"/>
</dbReference>
<evidence type="ECO:0000256" key="7">
    <source>
        <dbReference type="RuleBase" id="RU361156"/>
    </source>
</evidence>
<evidence type="ECO:0000256" key="4">
    <source>
        <dbReference type="ARBA" id="ARBA00022729"/>
    </source>
</evidence>
<dbReference type="Gene3D" id="3.40.50.1820">
    <property type="entry name" value="alpha/beta hydrolase"/>
    <property type="match status" value="1"/>
</dbReference>
<dbReference type="EC" id="3.4.16.-" evidence="7"/>
<dbReference type="PRINTS" id="PR00724">
    <property type="entry name" value="CRBOXYPTASEC"/>
</dbReference>
<keyword evidence="3 7" id="KW-0645">Protease</keyword>
<dbReference type="Proteomes" id="UP000292082">
    <property type="component" value="Unassembled WGS sequence"/>
</dbReference>
<dbReference type="InterPro" id="IPR029058">
    <property type="entry name" value="AB_hydrolase_fold"/>
</dbReference>
<keyword evidence="2 7" id="KW-0121">Carboxypeptidase</keyword>
<comment type="similarity">
    <text evidence="1 7">Belongs to the peptidase S10 family.</text>
</comment>
<feature type="chain" id="PRO_5020897909" description="Carboxypeptidase" evidence="7">
    <location>
        <begin position="18"/>
        <end position="492"/>
    </location>
</feature>
<dbReference type="GO" id="GO:0004185">
    <property type="term" value="F:serine-type carboxypeptidase activity"/>
    <property type="evidence" value="ECO:0007669"/>
    <property type="project" value="UniProtKB-UniRule"/>
</dbReference>
<dbReference type="PANTHER" id="PTHR11802:SF113">
    <property type="entry name" value="SERINE CARBOXYPEPTIDASE CTSA-4.1"/>
    <property type="match status" value="1"/>
</dbReference>
<feature type="signal peptide" evidence="7">
    <location>
        <begin position="1"/>
        <end position="17"/>
    </location>
</feature>
<dbReference type="InterPro" id="IPR018202">
    <property type="entry name" value="Ser_caboxypep_ser_AS"/>
</dbReference>
<evidence type="ECO:0000313" key="8">
    <source>
        <dbReference type="EMBL" id="TBU62554.1"/>
    </source>
</evidence>
<protein>
    <recommendedName>
        <fullName evidence="7">Carboxypeptidase</fullName>
        <ecNumber evidence="7">3.4.16.-</ecNumber>
    </recommendedName>
</protein>
<dbReference type="InterPro" id="IPR033124">
    <property type="entry name" value="Ser_caboxypep_his_AS"/>
</dbReference>
<dbReference type="Gene3D" id="1.10.287.410">
    <property type="match status" value="1"/>
</dbReference>
<dbReference type="PANTHER" id="PTHR11802">
    <property type="entry name" value="SERINE PROTEASE FAMILY S10 SERINE CARBOXYPEPTIDASE"/>
    <property type="match status" value="1"/>
</dbReference>
<evidence type="ECO:0000313" key="9">
    <source>
        <dbReference type="Proteomes" id="UP000292082"/>
    </source>
</evidence>
<dbReference type="Pfam" id="PF00450">
    <property type="entry name" value="Peptidase_S10"/>
    <property type="match status" value="1"/>
</dbReference>
<sequence>MRVLYFLSLTLLPFTAASQHSFGAQTRSSLATQPYDSGLFSPVEDLHNISPSQYTILQHPSFPAHSVRIKESKFCDEEVRAYTGYIDIEARHLFFYFFESRRDPDSDDVIFWTNGGPGSSSSYGLFMELGPCRVTGANTTARFDYSWNEHANIFFIDQPIGVGFSYADYGEQVDSTLEAARHIAAFVAIFFEHFTKFKGRPFHMAGESYAGRHIPVYASEIYDRNAALEEADMTPINLTSIIIGNGPQDFFEMMLSLYELQCGYHGYPPFKSISECVHLKQLVPRCRKRAQQSCKDTLDILDCSAAWEFCWDTFAGWIGERNPYDYRRPCTDVGGDSEACYPSLQNITVYLNQPHVQSILGIDPGHSNYTLNDNALNARFSPMDTFAFRAEHYTEALLERGVRALIYAGDTDYVGNHIMVERGTLKLEWSGQKRFANTPLRDWLVDGEIAGRTRTEGVLTFATVHDAGHLVPFDQPKRALELVNRWLAGEAL</sequence>
<dbReference type="GO" id="GO:0000324">
    <property type="term" value="C:fungal-type vacuole"/>
    <property type="evidence" value="ECO:0007669"/>
    <property type="project" value="TreeGrafter"/>
</dbReference>
<dbReference type="GO" id="GO:0006508">
    <property type="term" value="P:proteolysis"/>
    <property type="evidence" value="ECO:0007669"/>
    <property type="project" value="UniProtKB-KW"/>
</dbReference>